<organism evidence="1 2">
    <name type="scientific">Exaiptasia diaphana</name>
    <name type="common">Tropical sea anemone</name>
    <name type="synonym">Aiptasia pulchella</name>
    <dbReference type="NCBI Taxonomy" id="2652724"/>
    <lineage>
        <taxon>Eukaryota</taxon>
        <taxon>Metazoa</taxon>
        <taxon>Cnidaria</taxon>
        <taxon>Anthozoa</taxon>
        <taxon>Hexacorallia</taxon>
        <taxon>Actiniaria</taxon>
        <taxon>Aiptasiidae</taxon>
        <taxon>Exaiptasia</taxon>
    </lineage>
</organism>
<dbReference type="RefSeq" id="XP_028515596.1">
    <property type="nucleotide sequence ID" value="XM_028659795.1"/>
</dbReference>
<dbReference type="KEGG" id="epa:110241421"/>
<keyword evidence="2" id="KW-1185">Reference proteome</keyword>
<sequence length="138" mass="15566">MLSKGLQTLYGTPPSHNIRKISRQWTIGPIVDKSTLRKEVRDFCGQFPVYRLEPFTPDSVSYGKTGRVKRALVLLSLCANSRPPSCHYDKWLYKCKIAGARSVYSVVCKHDTKRKIFNCGSLTAHQLDSIICCNISCP</sequence>
<name>A0A913YMZ6_EXADI</name>
<protein>
    <submittedName>
        <fullName evidence="1">Uncharacterized protein</fullName>
    </submittedName>
</protein>
<dbReference type="EnsemblMetazoa" id="XM_028659795.1">
    <property type="protein sequence ID" value="XP_028515596.1"/>
    <property type="gene ID" value="LOC110241421"/>
</dbReference>
<proteinExistence type="predicted"/>
<accession>A0A913YMZ6</accession>
<reference evidence="1" key="1">
    <citation type="submission" date="2022-11" db="UniProtKB">
        <authorList>
            <consortium name="EnsemblMetazoa"/>
        </authorList>
    </citation>
    <scope>IDENTIFICATION</scope>
</reference>
<dbReference type="OrthoDB" id="5989436at2759"/>
<dbReference type="Proteomes" id="UP000887567">
    <property type="component" value="Unplaced"/>
</dbReference>
<dbReference type="AlphaFoldDB" id="A0A913YMZ6"/>
<evidence type="ECO:0000313" key="1">
    <source>
        <dbReference type="EnsemblMetazoa" id="XP_028515596.1"/>
    </source>
</evidence>
<dbReference type="GeneID" id="110241421"/>
<evidence type="ECO:0000313" key="2">
    <source>
        <dbReference type="Proteomes" id="UP000887567"/>
    </source>
</evidence>